<keyword evidence="3 6" id="KW-0863">Zinc-finger</keyword>
<feature type="region of interest" description="Disordered" evidence="8">
    <location>
        <begin position="1"/>
        <end position="74"/>
    </location>
</feature>
<dbReference type="PANTHER" id="PTHR46309">
    <property type="entry name" value="PHD FINGER PROTEIN 12"/>
    <property type="match status" value="1"/>
</dbReference>
<feature type="compositionally biased region" description="Basic and acidic residues" evidence="8">
    <location>
        <begin position="570"/>
        <end position="595"/>
    </location>
</feature>
<dbReference type="GO" id="GO:0008270">
    <property type="term" value="F:zinc ion binding"/>
    <property type="evidence" value="ECO:0007669"/>
    <property type="project" value="UniProtKB-KW"/>
</dbReference>
<dbReference type="CDD" id="cd15532">
    <property type="entry name" value="PHD2_CHD_II"/>
    <property type="match status" value="1"/>
</dbReference>
<evidence type="ECO:0000313" key="11">
    <source>
        <dbReference type="EMBL" id="KDO30325.1"/>
    </source>
</evidence>
<evidence type="ECO:0000256" key="1">
    <source>
        <dbReference type="ARBA" id="ARBA00004123"/>
    </source>
</evidence>
<dbReference type="InterPro" id="IPR042163">
    <property type="entry name" value="PHF12"/>
</dbReference>
<feature type="domain" description="PHD-type" evidence="9">
    <location>
        <begin position="1047"/>
        <end position="1095"/>
    </location>
</feature>
<feature type="domain" description="DDT" evidence="10">
    <location>
        <begin position="279"/>
        <end position="340"/>
    </location>
</feature>
<protein>
    <recommendedName>
        <fullName evidence="13">PHD-type domain-containing protein</fullName>
    </recommendedName>
</protein>
<dbReference type="Pfam" id="PF02791">
    <property type="entry name" value="DDT"/>
    <property type="match status" value="1"/>
</dbReference>
<feature type="compositionally biased region" description="Basic and acidic residues" evidence="8">
    <location>
        <begin position="848"/>
        <end position="857"/>
    </location>
</feature>
<feature type="compositionally biased region" description="Acidic residues" evidence="8">
    <location>
        <begin position="534"/>
        <end position="546"/>
    </location>
</feature>
<keyword evidence="2" id="KW-0479">Metal-binding</keyword>
<dbReference type="GO" id="GO:0003714">
    <property type="term" value="F:transcription corepressor activity"/>
    <property type="evidence" value="ECO:0007669"/>
    <property type="project" value="InterPro"/>
</dbReference>
<dbReference type="CDD" id="cd15539">
    <property type="entry name" value="PHD1_AIRE"/>
    <property type="match status" value="2"/>
</dbReference>
<dbReference type="PROSITE" id="PS01359">
    <property type="entry name" value="ZF_PHD_1"/>
    <property type="match status" value="2"/>
</dbReference>
<feature type="domain" description="PHD-type" evidence="9">
    <location>
        <begin position="958"/>
        <end position="1003"/>
    </location>
</feature>
<dbReference type="RefSeq" id="XP_012198935.1">
    <property type="nucleotide sequence ID" value="XM_012343545.1"/>
</dbReference>
<feature type="compositionally biased region" description="Basic and acidic residues" evidence="8">
    <location>
        <begin position="10"/>
        <end position="29"/>
    </location>
</feature>
<dbReference type="InterPro" id="IPR019786">
    <property type="entry name" value="Zinc_finger_PHD-type_CS"/>
</dbReference>
<feature type="domain" description="PHD-type" evidence="9">
    <location>
        <begin position="1094"/>
        <end position="1149"/>
    </location>
</feature>
<dbReference type="GO" id="GO:0005634">
    <property type="term" value="C:nucleus"/>
    <property type="evidence" value="ECO:0007669"/>
    <property type="project" value="UniProtKB-SubCell"/>
</dbReference>
<evidence type="ECO:0000256" key="5">
    <source>
        <dbReference type="ARBA" id="ARBA00023242"/>
    </source>
</evidence>
<dbReference type="Pfam" id="PF00628">
    <property type="entry name" value="PHD"/>
    <property type="match status" value="2"/>
</dbReference>
<dbReference type="AlphaFoldDB" id="A0A067CM76"/>
<evidence type="ECO:0000256" key="7">
    <source>
        <dbReference type="SAM" id="Coils"/>
    </source>
</evidence>
<evidence type="ECO:0000256" key="2">
    <source>
        <dbReference type="ARBA" id="ARBA00022723"/>
    </source>
</evidence>
<dbReference type="InterPro" id="IPR019787">
    <property type="entry name" value="Znf_PHD-finger"/>
</dbReference>
<dbReference type="GO" id="GO:0006357">
    <property type="term" value="P:regulation of transcription by RNA polymerase II"/>
    <property type="evidence" value="ECO:0007669"/>
    <property type="project" value="TreeGrafter"/>
</dbReference>
<evidence type="ECO:0008006" key="13">
    <source>
        <dbReference type="Google" id="ProtNLM"/>
    </source>
</evidence>
<dbReference type="InterPro" id="IPR018501">
    <property type="entry name" value="DDT_dom"/>
</dbReference>
<feature type="region of interest" description="Disordered" evidence="8">
    <location>
        <begin position="847"/>
        <end position="874"/>
    </location>
</feature>
<dbReference type="SMART" id="SM00249">
    <property type="entry name" value="PHD"/>
    <property type="match status" value="4"/>
</dbReference>
<evidence type="ECO:0000256" key="8">
    <source>
        <dbReference type="SAM" id="MobiDB-lite"/>
    </source>
</evidence>
<evidence type="ECO:0000259" key="10">
    <source>
        <dbReference type="PROSITE" id="PS50827"/>
    </source>
</evidence>
<feature type="compositionally biased region" description="Basic and acidic residues" evidence="8">
    <location>
        <begin position="473"/>
        <end position="489"/>
    </location>
</feature>
<dbReference type="InterPro" id="IPR001965">
    <property type="entry name" value="Znf_PHD"/>
</dbReference>
<feature type="compositionally biased region" description="Acidic residues" evidence="8">
    <location>
        <begin position="858"/>
        <end position="874"/>
    </location>
</feature>
<dbReference type="Pfam" id="PF15613">
    <property type="entry name" value="WSD"/>
    <property type="match status" value="1"/>
</dbReference>
<keyword evidence="7" id="KW-0175">Coiled coil</keyword>
<feature type="compositionally biased region" description="Acidic residues" evidence="8">
    <location>
        <begin position="45"/>
        <end position="64"/>
    </location>
</feature>
<keyword evidence="4" id="KW-0862">Zinc</keyword>
<dbReference type="PANTHER" id="PTHR46309:SF1">
    <property type="entry name" value="PHD FINGER PROTEIN 12"/>
    <property type="match status" value="1"/>
</dbReference>
<dbReference type="PROSITE" id="PS50016">
    <property type="entry name" value="ZF_PHD_2"/>
    <property type="match status" value="4"/>
</dbReference>
<dbReference type="InterPro" id="IPR011011">
    <property type="entry name" value="Znf_FYVE_PHD"/>
</dbReference>
<dbReference type="OMA" id="NICKDGG"/>
<evidence type="ECO:0000256" key="4">
    <source>
        <dbReference type="ARBA" id="ARBA00022833"/>
    </source>
</evidence>
<gene>
    <name evidence="11" type="ORF">SPRG_05036</name>
</gene>
<dbReference type="PROSITE" id="PS50827">
    <property type="entry name" value="DDT"/>
    <property type="match status" value="1"/>
</dbReference>
<dbReference type="VEuPathDB" id="FungiDB:SPRG_05036"/>
<proteinExistence type="predicted"/>
<evidence type="ECO:0000256" key="6">
    <source>
        <dbReference type="PROSITE-ProRule" id="PRU00146"/>
    </source>
</evidence>
<name>A0A067CM76_SAPPC</name>
<feature type="compositionally biased region" description="Basic residues" evidence="8">
    <location>
        <begin position="137"/>
        <end position="146"/>
    </location>
</feature>
<dbReference type="EMBL" id="KK583202">
    <property type="protein sequence ID" value="KDO30325.1"/>
    <property type="molecule type" value="Genomic_DNA"/>
</dbReference>
<feature type="compositionally biased region" description="Basic and acidic residues" evidence="8">
    <location>
        <begin position="147"/>
        <end position="177"/>
    </location>
</feature>
<dbReference type="KEGG" id="spar:SPRG_05036"/>
<dbReference type="STRING" id="695850.A0A067CM76"/>
<feature type="coiled-coil region" evidence="7">
    <location>
        <begin position="200"/>
        <end position="245"/>
    </location>
</feature>
<sequence>MMSVGQLCAQDHESASDLEDKPLALEKKKASQKRRREYSPKPSEDELDTADTNDDDDEDDDDDDLSGRSDNERRGSDHNRWYCNVCKDGGELLCCDRCPRAFHTACLTMDPDDVPSPDSNWYCKLCSDTLERRKAKRDVKEMRRKRREEEKRQRELAREEKQRAKDEASARRSAKALEDKAKRVLDMKERIVKKQKVTYKDREEEKLGKIAENLAETIRQAKERLDKLEKEDLALRKREQALTKKRGYPIEDLDVVPDDDAPPAPRPTPVPCNFGGLPSSVFHDLLPVWDFIYSFHDLLGLSPISIEQLCSALATSDAMTTIVSEVHMALLDLILENREDASYVPEEEDDMDAMDRYRYEVVHAPLTVGVPTSNMLNFISWPSVLRHLICAVPRYYNNASVDLRAAVDGLAQHEIYTLPIAHKVALLRFLVTLAYSTTKVGHVINYNATERVEAAKEHSRMLFHEKRAAAEEDKKLKELQRAEKARAASEQKTAMSSWLKSGKKGAPPPTNHDDDKSVSENASVASTSDHDDTMDSDESSGTDEEETSLKEMQANGVISRQEYLSRRKKLQAEKDEKRRVRLEMRKRQKQKEQVARKRQLVSEELHVAMDIRDVERLRSSLKSARDLGMHSKRASRNGEPATAADIKLVEDADEFLERLEADLVKEQEMEERKRAFDTTMRQFFVRTEPIGKDRRKDKYWVFRGDACRVYVENEKHEWAYYDRLDDVKALAAALDARGTREHHLKLELASVLETTLTPVEETDGAWTNKARSWSAQLLPNMSVEDLVAQLVHLESWLSKHLEDKASESWTTATKEAWLKTVQACTSGKDLVAPLLAIERQVTGAHMPKLLEDNKDDRDDVDMEDDDDDEDDDETFVETGLWPSQQARDRWVATVRSSTTLSSVGLALASFQQRMDIIGLSESSVARRSIKKEKEESKMKDDPDTPQKEPRPSKAHEWEEYCCICGDGGELLCCDGCPRVFHYTCVGLRRVPRGKTFCPHCDKSVKPVYPVVRRANLERESKAKAEPLSPTTTSTTMDIKTTSTQQWDSYCNDCGAGGTLLLCDGCPKAFHAACLELDEDDLSPGEDWFCSECENQSCGQCKRGRIRMDSHVICGSEDGTRGCERVFHLKCVKLSAVPADDWYCKKCQKQLK</sequence>
<feature type="compositionally biased region" description="Basic and acidic residues" evidence="8">
    <location>
        <begin position="931"/>
        <end position="951"/>
    </location>
</feature>
<dbReference type="OrthoDB" id="1870062at2759"/>
<feature type="region of interest" description="Disordered" evidence="8">
    <location>
        <begin position="473"/>
        <end position="595"/>
    </location>
</feature>
<feature type="region of interest" description="Disordered" evidence="8">
    <location>
        <begin position="927"/>
        <end position="951"/>
    </location>
</feature>
<dbReference type="SMART" id="SM00571">
    <property type="entry name" value="DDT"/>
    <property type="match status" value="1"/>
</dbReference>
<dbReference type="GeneID" id="24127445"/>
<feature type="domain" description="PHD-type" evidence="9">
    <location>
        <begin position="80"/>
        <end position="129"/>
    </location>
</feature>
<feature type="compositionally biased region" description="Basic and acidic residues" evidence="8">
    <location>
        <begin position="65"/>
        <end position="74"/>
    </location>
</feature>
<reference evidence="11 12" key="1">
    <citation type="journal article" date="2013" name="PLoS Genet.">
        <title>Distinctive expansion of potential virulence genes in the genome of the oomycete fish pathogen Saprolegnia parasitica.</title>
        <authorList>
            <person name="Jiang R.H."/>
            <person name="de Bruijn I."/>
            <person name="Haas B.J."/>
            <person name="Belmonte R."/>
            <person name="Lobach L."/>
            <person name="Christie J."/>
            <person name="van den Ackerveken G."/>
            <person name="Bottin A."/>
            <person name="Bulone V."/>
            <person name="Diaz-Moreno S.M."/>
            <person name="Dumas B."/>
            <person name="Fan L."/>
            <person name="Gaulin E."/>
            <person name="Govers F."/>
            <person name="Grenville-Briggs L.J."/>
            <person name="Horner N.R."/>
            <person name="Levin J.Z."/>
            <person name="Mammella M."/>
            <person name="Meijer H.J."/>
            <person name="Morris P."/>
            <person name="Nusbaum C."/>
            <person name="Oome S."/>
            <person name="Phillips A.J."/>
            <person name="van Rooyen D."/>
            <person name="Rzeszutek E."/>
            <person name="Saraiva M."/>
            <person name="Secombes C.J."/>
            <person name="Seidl M.F."/>
            <person name="Snel B."/>
            <person name="Stassen J.H."/>
            <person name="Sykes S."/>
            <person name="Tripathy S."/>
            <person name="van den Berg H."/>
            <person name="Vega-Arreguin J.C."/>
            <person name="Wawra S."/>
            <person name="Young S.K."/>
            <person name="Zeng Q."/>
            <person name="Dieguez-Uribeondo J."/>
            <person name="Russ C."/>
            <person name="Tyler B.M."/>
            <person name="van West P."/>
        </authorList>
    </citation>
    <scope>NUCLEOTIDE SEQUENCE [LARGE SCALE GENOMIC DNA]</scope>
    <source>
        <strain evidence="11 12">CBS 223.65</strain>
    </source>
</reference>
<dbReference type="InterPro" id="IPR013083">
    <property type="entry name" value="Znf_RING/FYVE/PHD"/>
</dbReference>
<organism evidence="11 12">
    <name type="scientific">Saprolegnia parasitica (strain CBS 223.65)</name>
    <dbReference type="NCBI Taxonomy" id="695850"/>
    <lineage>
        <taxon>Eukaryota</taxon>
        <taxon>Sar</taxon>
        <taxon>Stramenopiles</taxon>
        <taxon>Oomycota</taxon>
        <taxon>Saprolegniomycetes</taxon>
        <taxon>Saprolegniales</taxon>
        <taxon>Saprolegniaceae</taxon>
        <taxon>Saprolegnia</taxon>
    </lineage>
</organism>
<dbReference type="InterPro" id="IPR028941">
    <property type="entry name" value="WHIM2_dom"/>
</dbReference>
<keyword evidence="5" id="KW-0539">Nucleus</keyword>
<dbReference type="Gene3D" id="3.30.40.10">
    <property type="entry name" value="Zinc/RING finger domain, C3HC4 (zinc finger)"/>
    <property type="match status" value="4"/>
</dbReference>
<evidence type="ECO:0000256" key="3">
    <source>
        <dbReference type="ARBA" id="ARBA00022771"/>
    </source>
</evidence>
<comment type="subcellular location">
    <subcellularLocation>
        <location evidence="1">Nucleus</location>
    </subcellularLocation>
</comment>
<feature type="region of interest" description="Disordered" evidence="8">
    <location>
        <begin position="137"/>
        <end position="177"/>
    </location>
</feature>
<evidence type="ECO:0000313" key="12">
    <source>
        <dbReference type="Proteomes" id="UP000030745"/>
    </source>
</evidence>
<evidence type="ECO:0000259" key="9">
    <source>
        <dbReference type="PROSITE" id="PS50016"/>
    </source>
</evidence>
<dbReference type="SUPFAM" id="SSF57903">
    <property type="entry name" value="FYVE/PHD zinc finger"/>
    <property type="match status" value="4"/>
</dbReference>
<dbReference type="Proteomes" id="UP000030745">
    <property type="component" value="Unassembled WGS sequence"/>
</dbReference>
<accession>A0A067CM76</accession>
<feature type="compositionally biased region" description="Polar residues" evidence="8">
    <location>
        <begin position="490"/>
        <end position="499"/>
    </location>
</feature>
<keyword evidence="12" id="KW-1185">Reference proteome</keyword>